<organism evidence="1 2">
    <name type="scientific">Anaerotignum lactatifermentans</name>
    <dbReference type="NCBI Taxonomy" id="160404"/>
    <lineage>
        <taxon>Bacteria</taxon>
        <taxon>Bacillati</taxon>
        <taxon>Bacillota</taxon>
        <taxon>Clostridia</taxon>
        <taxon>Lachnospirales</taxon>
        <taxon>Anaerotignaceae</taxon>
        <taxon>Anaerotignum</taxon>
    </lineage>
</organism>
<reference evidence="2" key="1">
    <citation type="submission" date="2017-04" db="EMBL/GenBank/DDBJ databases">
        <title>Function of individual gut microbiota members based on whole genome sequencing of pure cultures obtained from chicken caecum.</title>
        <authorList>
            <person name="Medvecky M."/>
            <person name="Cejkova D."/>
            <person name="Polansky O."/>
            <person name="Karasova D."/>
            <person name="Kubasova T."/>
            <person name="Cizek A."/>
            <person name="Rychlik I."/>
        </authorList>
    </citation>
    <scope>NUCLEOTIDE SEQUENCE [LARGE SCALE GENOMIC DNA]</scope>
    <source>
        <strain evidence="2">An75</strain>
    </source>
</reference>
<gene>
    <name evidence="1" type="ORF">B5G26_08740</name>
</gene>
<evidence type="ECO:0000313" key="2">
    <source>
        <dbReference type="Proteomes" id="UP000195455"/>
    </source>
</evidence>
<comment type="caution">
    <text evidence="1">The sequence shown here is derived from an EMBL/GenBank/DDBJ whole genome shotgun (WGS) entry which is preliminary data.</text>
</comment>
<dbReference type="AlphaFoldDB" id="A0A1Y3U681"/>
<accession>A0A1Y3U681</accession>
<name>A0A1Y3U681_9FIRM</name>
<protein>
    <submittedName>
        <fullName evidence="1">Uncharacterized protein</fullName>
    </submittedName>
</protein>
<dbReference type="EMBL" id="NFHM01000011">
    <property type="protein sequence ID" value="OUN42708.1"/>
    <property type="molecule type" value="Genomic_DNA"/>
</dbReference>
<dbReference type="RefSeq" id="WP_087989376.1">
    <property type="nucleotide sequence ID" value="NZ_NFHM01000011.1"/>
</dbReference>
<dbReference type="Proteomes" id="UP000195455">
    <property type="component" value="Unassembled WGS sequence"/>
</dbReference>
<proteinExistence type="predicted"/>
<evidence type="ECO:0000313" key="1">
    <source>
        <dbReference type="EMBL" id="OUN42708.1"/>
    </source>
</evidence>
<sequence>MAMGGWLRKSKNRVAVSGLVTKRLAVYLENSLFRCVWLGSGLFVDIVSENRLVVRNAARGLQRLIHLSGFRGKIDITKNVIFNYRNDSKDW</sequence>